<sequence>MSTGSKLQLGEPLELSKKGLPSCLTGTERGDSVFDDVVEPHAKTLAEPYLLMIDLKNLTIEYFFVVKLVYRAAEYAKATQGRYFGYQTHHNQIKFFTWGHEMVSGGFEPGSVQEAVQRLGRERFGDQDGLDPSLKFARACFVLHRDHDYEDPAPIYVGVSDVQRGVLDALDRTPRGLATPTELLRTLGGQNATGLQKELNQLSAEKLVFDHPGSRRRYSSLYGVIRSKGPVQPEENTND</sequence>
<dbReference type="AlphaFoldDB" id="A0A938BU40"/>
<evidence type="ECO:0000313" key="2">
    <source>
        <dbReference type="Proteomes" id="UP000779900"/>
    </source>
</evidence>
<protein>
    <submittedName>
        <fullName evidence="1">Uncharacterized protein</fullName>
    </submittedName>
</protein>
<dbReference type="EMBL" id="VGIR01000073">
    <property type="protein sequence ID" value="MBM3332292.1"/>
    <property type="molecule type" value="Genomic_DNA"/>
</dbReference>
<accession>A0A938BU40</accession>
<reference evidence="1" key="1">
    <citation type="submission" date="2019-03" db="EMBL/GenBank/DDBJ databases">
        <title>Lake Tanganyika Metagenome-Assembled Genomes (MAGs).</title>
        <authorList>
            <person name="Tran P."/>
        </authorList>
    </citation>
    <scope>NUCLEOTIDE SEQUENCE</scope>
    <source>
        <strain evidence="1">K_DeepCast_150m_m2_040</strain>
    </source>
</reference>
<proteinExistence type="predicted"/>
<organism evidence="1 2">
    <name type="scientific">candidate division WOR-3 bacterium</name>
    <dbReference type="NCBI Taxonomy" id="2052148"/>
    <lineage>
        <taxon>Bacteria</taxon>
        <taxon>Bacteria division WOR-3</taxon>
    </lineage>
</organism>
<name>A0A938BU40_UNCW3</name>
<gene>
    <name evidence="1" type="ORF">FJY68_10685</name>
</gene>
<dbReference type="Proteomes" id="UP000779900">
    <property type="component" value="Unassembled WGS sequence"/>
</dbReference>
<evidence type="ECO:0000313" key="1">
    <source>
        <dbReference type="EMBL" id="MBM3332292.1"/>
    </source>
</evidence>
<comment type="caution">
    <text evidence="1">The sequence shown here is derived from an EMBL/GenBank/DDBJ whole genome shotgun (WGS) entry which is preliminary data.</text>
</comment>